<protein>
    <submittedName>
        <fullName evidence="1">Uncharacterized protein</fullName>
    </submittedName>
</protein>
<organism evidence="1 2">
    <name type="scientific">Pistacia integerrima</name>
    <dbReference type="NCBI Taxonomy" id="434235"/>
    <lineage>
        <taxon>Eukaryota</taxon>
        <taxon>Viridiplantae</taxon>
        <taxon>Streptophyta</taxon>
        <taxon>Embryophyta</taxon>
        <taxon>Tracheophyta</taxon>
        <taxon>Spermatophyta</taxon>
        <taxon>Magnoliopsida</taxon>
        <taxon>eudicotyledons</taxon>
        <taxon>Gunneridae</taxon>
        <taxon>Pentapetalae</taxon>
        <taxon>rosids</taxon>
        <taxon>malvids</taxon>
        <taxon>Sapindales</taxon>
        <taxon>Anacardiaceae</taxon>
        <taxon>Pistacia</taxon>
    </lineage>
</organism>
<name>A0ACC0YXC4_9ROSI</name>
<keyword evidence="2" id="KW-1185">Reference proteome</keyword>
<dbReference type="Proteomes" id="UP001163603">
    <property type="component" value="Chromosome 4"/>
</dbReference>
<evidence type="ECO:0000313" key="1">
    <source>
        <dbReference type="EMBL" id="KAJ0042393.1"/>
    </source>
</evidence>
<gene>
    <name evidence="1" type="ORF">Pint_17393</name>
</gene>
<sequence length="594" mass="66776">MASIFIPVETYLPITLLLLVPAFLLLILKRKFSKYPVKLPPGPKPWPIIGNLSLIGDNPHVSFAQISKTYGPLISVRLGSQLVIVGSSPDAAAAILKTHDRELSGRHVPCVSFAREPKYNRDSIAWTFECTEEWKNFRALMKNELFGSKIVDSQFHIREKKIGELVEFLGSKEGQKVQIREVLFVTTFNSLSNIYLSKDFLAFGSGESRGMSGLVRDMMELWTAPNISDLFPILSGLDLQGLRKKADECVKKMCGIWDSTIKERRERRGGDHQSNHRDFLDALLDSGFSDEQISLIFVELLAAVSDSTTSTVEWALAELLKNPEAMNKIREELAQQLEIVSCFHFPGVLTVKNMVPFPSVLPAVALGNNAILFLILLVPMPCIIICNASLFHRPRRQVNILNGLETTGENIIADFKFVSFAYKPVKLLNITIAKDQTFTLHFRDGLLGTNFPASMNPFRNPILFLVLVVPYIIICDASFFHRPRRNVTILNGLETTGEDIIANCMLLSFGTKPAKSYTAITIVKGETFSIHFRDAFLGKTELYCNFLFSGQPHSVEIFDARRDDCRQCNWIITSQFDRACMLPLDGDRTCLPWS</sequence>
<reference evidence="2" key="1">
    <citation type="journal article" date="2023" name="G3 (Bethesda)">
        <title>Genome assembly and association tests identify interacting loci associated with vigor, precocity, and sex in interspecific pistachio rootstocks.</title>
        <authorList>
            <person name="Palmer W."/>
            <person name="Jacygrad E."/>
            <person name="Sagayaradj S."/>
            <person name="Cavanaugh K."/>
            <person name="Han R."/>
            <person name="Bertier L."/>
            <person name="Beede B."/>
            <person name="Kafkas S."/>
            <person name="Golino D."/>
            <person name="Preece J."/>
            <person name="Michelmore R."/>
        </authorList>
    </citation>
    <scope>NUCLEOTIDE SEQUENCE [LARGE SCALE GENOMIC DNA]</scope>
</reference>
<comment type="caution">
    <text evidence="1">The sequence shown here is derived from an EMBL/GenBank/DDBJ whole genome shotgun (WGS) entry which is preliminary data.</text>
</comment>
<accession>A0ACC0YXC4</accession>
<dbReference type="EMBL" id="CM047739">
    <property type="protein sequence ID" value="KAJ0042393.1"/>
    <property type="molecule type" value="Genomic_DNA"/>
</dbReference>
<proteinExistence type="predicted"/>
<evidence type="ECO:0000313" key="2">
    <source>
        <dbReference type="Proteomes" id="UP001163603"/>
    </source>
</evidence>